<accession>A0A6G8QDW5</accession>
<evidence type="ECO:0000256" key="12">
    <source>
        <dbReference type="SAM" id="Phobius"/>
    </source>
</evidence>
<evidence type="ECO:0000256" key="7">
    <source>
        <dbReference type="ARBA" id="ARBA00022692"/>
    </source>
</evidence>
<evidence type="ECO:0000256" key="1">
    <source>
        <dbReference type="ARBA" id="ARBA00000085"/>
    </source>
</evidence>
<evidence type="ECO:0000256" key="6">
    <source>
        <dbReference type="ARBA" id="ARBA00022679"/>
    </source>
</evidence>
<keyword evidence="8" id="KW-0418">Kinase</keyword>
<dbReference type="SMART" id="SM00388">
    <property type="entry name" value="HisKA"/>
    <property type="match status" value="1"/>
</dbReference>
<dbReference type="CDD" id="cd06225">
    <property type="entry name" value="HAMP"/>
    <property type="match status" value="1"/>
</dbReference>
<dbReference type="Gene3D" id="1.10.287.130">
    <property type="match status" value="1"/>
</dbReference>
<evidence type="ECO:0000256" key="4">
    <source>
        <dbReference type="ARBA" id="ARBA00012438"/>
    </source>
</evidence>
<dbReference type="Pfam" id="PF02518">
    <property type="entry name" value="HATPase_c"/>
    <property type="match status" value="1"/>
</dbReference>
<organism evidence="15 16">
    <name type="scientific">Rubrobacter tropicus</name>
    <dbReference type="NCBI Taxonomy" id="2653851"/>
    <lineage>
        <taxon>Bacteria</taxon>
        <taxon>Bacillati</taxon>
        <taxon>Actinomycetota</taxon>
        <taxon>Rubrobacteria</taxon>
        <taxon>Rubrobacterales</taxon>
        <taxon>Rubrobacteraceae</taxon>
        <taxon>Rubrobacter</taxon>
    </lineage>
</organism>
<dbReference type="InterPro" id="IPR036097">
    <property type="entry name" value="HisK_dim/P_sf"/>
</dbReference>
<dbReference type="Gene3D" id="3.30.565.10">
    <property type="entry name" value="Histidine kinase-like ATPase, C-terminal domain"/>
    <property type="match status" value="1"/>
</dbReference>
<evidence type="ECO:0000259" key="14">
    <source>
        <dbReference type="PROSITE" id="PS50885"/>
    </source>
</evidence>
<evidence type="ECO:0000256" key="8">
    <source>
        <dbReference type="ARBA" id="ARBA00022777"/>
    </source>
</evidence>
<sequence>MRRLPRRLIRSLGTRLFFSHVLVALVGAFTFLAAVAIVAPVVFGNLMGGMMGPGGMAGMGDMMASVYRAFGQTLLYSLIAATLAAAATASVASLFVARRIWTPVRHMLDATRRISTGRYGERVPVGEGDELGDLSESLNTMAAALEETERHRQEFISDISHELRTPLSTLQGYMEGLMDEVVEPSQETWAVLYAEAERMRRLVDDLQQLSRAEAGQLSLEIATHPPHDAARIAAESMLPLFAEKGVELDEAVGLDLPPVLADRDRLVQVLTNLLANALRYTPAGGRVTVEAEHRDGEIRFSVRDTGAGIASEHLPHVFERLYRIEKSRSREGGGSGLGLAISHAFVRAMGGGIHAESAGPGKGSTFSFTLPAAGPGS</sequence>
<name>A0A6G8QDW5_9ACTN</name>
<keyword evidence="10" id="KW-0902">Two-component regulatory system</keyword>
<proteinExistence type="predicted"/>
<evidence type="ECO:0000256" key="3">
    <source>
        <dbReference type="ARBA" id="ARBA00004236"/>
    </source>
</evidence>
<reference evidence="15 16" key="1">
    <citation type="submission" date="2019-10" db="EMBL/GenBank/DDBJ databases">
        <title>Rubrobacter sp nov SCSIO 52090 isolated from a deep-sea sediment in the South China Sea.</title>
        <authorList>
            <person name="Chen R.W."/>
        </authorList>
    </citation>
    <scope>NUCLEOTIDE SEQUENCE [LARGE SCALE GENOMIC DNA]</scope>
    <source>
        <strain evidence="15 16">SCSIO 52909</strain>
    </source>
</reference>
<dbReference type="InterPro" id="IPR003594">
    <property type="entry name" value="HATPase_dom"/>
</dbReference>
<dbReference type="RefSeq" id="WP_166178616.1">
    <property type="nucleotide sequence ID" value="NZ_CP045119.1"/>
</dbReference>
<keyword evidence="7 12" id="KW-0812">Transmembrane</keyword>
<dbReference type="FunFam" id="3.30.565.10:FF:000006">
    <property type="entry name" value="Sensor histidine kinase WalK"/>
    <property type="match status" value="1"/>
</dbReference>
<dbReference type="InterPro" id="IPR005467">
    <property type="entry name" value="His_kinase_dom"/>
</dbReference>
<dbReference type="CDD" id="cd16922">
    <property type="entry name" value="HATPase_EvgS-ArcB-TorS-like"/>
    <property type="match status" value="1"/>
</dbReference>
<feature type="transmembrane region" description="Helical" evidence="12">
    <location>
        <begin position="74"/>
        <end position="97"/>
    </location>
</feature>
<dbReference type="InterPro" id="IPR003660">
    <property type="entry name" value="HAMP_dom"/>
</dbReference>
<dbReference type="InterPro" id="IPR003661">
    <property type="entry name" value="HisK_dim/P_dom"/>
</dbReference>
<dbReference type="Proteomes" id="UP000501452">
    <property type="component" value="Chromosome"/>
</dbReference>
<dbReference type="SUPFAM" id="SSF47384">
    <property type="entry name" value="Homodimeric domain of signal transducing histidine kinase"/>
    <property type="match status" value="1"/>
</dbReference>
<gene>
    <name evidence="15" type="ORF">GBA63_18650</name>
</gene>
<dbReference type="EMBL" id="CP045119">
    <property type="protein sequence ID" value="QIN84437.1"/>
    <property type="molecule type" value="Genomic_DNA"/>
</dbReference>
<dbReference type="EC" id="2.7.13.3" evidence="4"/>
<comment type="catalytic activity">
    <reaction evidence="1">
        <text>ATP + protein L-histidine = ADP + protein N-phospho-L-histidine.</text>
        <dbReference type="EC" id="2.7.13.3"/>
    </reaction>
</comment>
<dbReference type="CDD" id="cd00082">
    <property type="entry name" value="HisKA"/>
    <property type="match status" value="1"/>
</dbReference>
<evidence type="ECO:0000256" key="11">
    <source>
        <dbReference type="ARBA" id="ARBA00023136"/>
    </source>
</evidence>
<comment type="subcellular location">
    <subcellularLocation>
        <location evidence="3">Cell membrane</location>
    </subcellularLocation>
</comment>
<evidence type="ECO:0000256" key="10">
    <source>
        <dbReference type="ARBA" id="ARBA00023012"/>
    </source>
</evidence>
<protein>
    <recommendedName>
        <fullName evidence="4">histidine kinase</fullName>
        <ecNumber evidence="4">2.7.13.3</ecNumber>
    </recommendedName>
</protein>
<dbReference type="PROSITE" id="PS50885">
    <property type="entry name" value="HAMP"/>
    <property type="match status" value="1"/>
</dbReference>
<evidence type="ECO:0000256" key="2">
    <source>
        <dbReference type="ARBA" id="ARBA00001968"/>
    </source>
</evidence>
<evidence type="ECO:0000256" key="9">
    <source>
        <dbReference type="ARBA" id="ARBA00022989"/>
    </source>
</evidence>
<dbReference type="PROSITE" id="PS50109">
    <property type="entry name" value="HIS_KIN"/>
    <property type="match status" value="1"/>
</dbReference>
<dbReference type="GO" id="GO:0005509">
    <property type="term" value="F:calcium ion binding"/>
    <property type="evidence" value="ECO:0007669"/>
    <property type="project" value="UniProtKB-ARBA"/>
</dbReference>
<evidence type="ECO:0000256" key="5">
    <source>
        <dbReference type="ARBA" id="ARBA00022553"/>
    </source>
</evidence>
<keyword evidence="16" id="KW-1185">Reference proteome</keyword>
<dbReference type="GO" id="GO:0000155">
    <property type="term" value="F:phosphorelay sensor kinase activity"/>
    <property type="evidence" value="ECO:0007669"/>
    <property type="project" value="InterPro"/>
</dbReference>
<keyword evidence="6" id="KW-0808">Transferase</keyword>
<dbReference type="Gene3D" id="6.10.340.10">
    <property type="match status" value="1"/>
</dbReference>
<dbReference type="SMART" id="SM00387">
    <property type="entry name" value="HATPase_c"/>
    <property type="match status" value="1"/>
</dbReference>
<dbReference type="InterPro" id="IPR004358">
    <property type="entry name" value="Sig_transdc_His_kin-like_C"/>
</dbReference>
<feature type="domain" description="Histidine kinase" evidence="13">
    <location>
        <begin position="158"/>
        <end position="374"/>
    </location>
</feature>
<dbReference type="Pfam" id="PF00672">
    <property type="entry name" value="HAMP"/>
    <property type="match status" value="1"/>
</dbReference>
<dbReference type="SMART" id="SM00304">
    <property type="entry name" value="HAMP"/>
    <property type="match status" value="1"/>
</dbReference>
<dbReference type="GO" id="GO:0005886">
    <property type="term" value="C:plasma membrane"/>
    <property type="evidence" value="ECO:0007669"/>
    <property type="project" value="UniProtKB-SubCell"/>
</dbReference>
<dbReference type="PANTHER" id="PTHR43711">
    <property type="entry name" value="TWO-COMPONENT HISTIDINE KINASE"/>
    <property type="match status" value="1"/>
</dbReference>
<feature type="transmembrane region" description="Helical" evidence="12">
    <location>
        <begin position="21"/>
        <end position="43"/>
    </location>
</feature>
<dbReference type="PANTHER" id="PTHR43711:SF1">
    <property type="entry name" value="HISTIDINE KINASE 1"/>
    <property type="match status" value="1"/>
</dbReference>
<dbReference type="InterPro" id="IPR036890">
    <property type="entry name" value="HATPase_C_sf"/>
</dbReference>
<dbReference type="FunFam" id="1.10.287.130:FF:000001">
    <property type="entry name" value="Two-component sensor histidine kinase"/>
    <property type="match status" value="1"/>
</dbReference>
<dbReference type="AlphaFoldDB" id="A0A6G8QDW5"/>
<dbReference type="SUPFAM" id="SSF55874">
    <property type="entry name" value="ATPase domain of HSP90 chaperone/DNA topoisomerase II/histidine kinase"/>
    <property type="match status" value="1"/>
</dbReference>
<keyword evidence="9 12" id="KW-1133">Transmembrane helix</keyword>
<dbReference type="PRINTS" id="PR00344">
    <property type="entry name" value="BCTRLSENSOR"/>
</dbReference>
<dbReference type="KEGG" id="rub:GBA63_18650"/>
<dbReference type="SUPFAM" id="SSF158472">
    <property type="entry name" value="HAMP domain-like"/>
    <property type="match status" value="1"/>
</dbReference>
<evidence type="ECO:0000259" key="13">
    <source>
        <dbReference type="PROSITE" id="PS50109"/>
    </source>
</evidence>
<keyword evidence="5" id="KW-0597">Phosphoprotein</keyword>
<dbReference type="Pfam" id="PF00512">
    <property type="entry name" value="HisKA"/>
    <property type="match status" value="1"/>
</dbReference>
<feature type="domain" description="HAMP" evidence="14">
    <location>
        <begin position="98"/>
        <end position="150"/>
    </location>
</feature>
<dbReference type="InterPro" id="IPR050736">
    <property type="entry name" value="Sensor_HK_Regulatory"/>
</dbReference>
<evidence type="ECO:0000313" key="15">
    <source>
        <dbReference type="EMBL" id="QIN84437.1"/>
    </source>
</evidence>
<keyword evidence="11 12" id="KW-0472">Membrane</keyword>
<evidence type="ECO:0000313" key="16">
    <source>
        <dbReference type="Proteomes" id="UP000501452"/>
    </source>
</evidence>
<comment type="cofactor">
    <cofactor evidence="2">
        <name>a divalent metal cation</name>
        <dbReference type="ChEBI" id="CHEBI:60240"/>
    </cofactor>
</comment>